<feature type="transmembrane region" description="Helical" evidence="6">
    <location>
        <begin position="142"/>
        <end position="164"/>
    </location>
</feature>
<dbReference type="InterPro" id="IPR051311">
    <property type="entry name" value="DedA_domain"/>
</dbReference>
<dbReference type="GO" id="GO:0005886">
    <property type="term" value="C:plasma membrane"/>
    <property type="evidence" value="ECO:0007669"/>
    <property type="project" value="UniProtKB-SubCell"/>
</dbReference>
<sequence>MLTLESVSAFLEAHALLAYVVLFLGAYFETLIGIGFFVHGEFFFLPGSALAGAGLLNVWLVTAAFFAGGILGDSSSYIIGRRYGDRFFRKDAWVLNLKNYARGRSFFEKHGARAVFFARFLGPISWVTPFFAGVYKLPYRTFLPYNILGVVGGIGQFIVVGYFFGSNYEAVLALLKQHWPYVALAVIAAAGLYYYLKKK</sequence>
<comment type="subcellular location">
    <subcellularLocation>
        <location evidence="1">Cell membrane</location>
        <topology evidence="1">Multi-pass membrane protein</topology>
    </subcellularLocation>
</comment>
<accession>A0A1F6CKA8</accession>
<dbReference type="EMBL" id="MFKW01000074">
    <property type="protein sequence ID" value="OGG49411.1"/>
    <property type="molecule type" value="Genomic_DNA"/>
</dbReference>
<evidence type="ECO:0000256" key="4">
    <source>
        <dbReference type="ARBA" id="ARBA00022989"/>
    </source>
</evidence>
<feature type="transmembrane region" description="Helical" evidence="6">
    <location>
        <begin position="50"/>
        <end position="71"/>
    </location>
</feature>
<gene>
    <name evidence="8" type="ORF">A2704_00915</name>
</gene>
<evidence type="ECO:0000256" key="6">
    <source>
        <dbReference type="SAM" id="Phobius"/>
    </source>
</evidence>
<organism evidence="8 9">
    <name type="scientific">Candidatus Kaiserbacteria bacterium RIFCSPHIGHO2_01_FULL_54_36b</name>
    <dbReference type="NCBI Taxonomy" id="1798483"/>
    <lineage>
        <taxon>Bacteria</taxon>
        <taxon>Candidatus Kaiseribacteriota</taxon>
    </lineage>
</organism>
<dbReference type="Pfam" id="PF09335">
    <property type="entry name" value="VTT_dom"/>
    <property type="match status" value="1"/>
</dbReference>
<protein>
    <recommendedName>
        <fullName evidence="7">VTT domain-containing protein</fullName>
    </recommendedName>
</protein>
<keyword evidence="4 6" id="KW-1133">Transmembrane helix</keyword>
<dbReference type="AlphaFoldDB" id="A0A1F6CKA8"/>
<keyword evidence="3 6" id="KW-0812">Transmembrane</keyword>
<evidence type="ECO:0000256" key="3">
    <source>
        <dbReference type="ARBA" id="ARBA00022692"/>
    </source>
</evidence>
<keyword evidence="5 6" id="KW-0472">Membrane</keyword>
<evidence type="ECO:0000313" key="9">
    <source>
        <dbReference type="Proteomes" id="UP000176445"/>
    </source>
</evidence>
<feature type="transmembrane region" description="Helical" evidence="6">
    <location>
        <begin position="16"/>
        <end position="38"/>
    </location>
</feature>
<dbReference type="PANTHER" id="PTHR42709:SF6">
    <property type="entry name" value="UNDECAPRENYL PHOSPHATE TRANSPORTER A"/>
    <property type="match status" value="1"/>
</dbReference>
<keyword evidence="2" id="KW-1003">Cell membrane</keyword>
<evidence type="ECO:0000256" key="1">
    <source>
        <dbReference type="ARBA" id="ARBA00004651"/>
    </source>
</evidence>
<feature type="transmembrane region" description="Helical" evidence="6">
    <location>
        <begin position="179"/>
        <end position="196"/>
    </location>
</feature>
<proteinExistence type="predicted"/>
<dbReference type="InterPro" id="IPR032816">
    <property type="entry name" value="VTT_dom"/>
</dbReference>
<evidence type="ECO:0000313" key="8">
    <source>
        <dbReference type="EMBL" id="OGG49411.1"/>
    </source>
</evidence>
<evidence type="ECO:0000256" key="5">
    <source>
        <dbReference type="ARBA" id="ARBA00023136"/>
    </source>
</evidence>
<dbReference type="PANTHER" id="PTHR42709">
    <property type="entry name" value="ALKALINE PHOSPHATASE LIKE PROTEIN"/>
    <property type="match status" value="1"/>
</dbReference>
<feature type="transmembrane region" description="Helical" evidence="6">
    <location>
        <begin position="114"/>
        <end position="135"/>
    </location>
</feature>
<comment type="caution">
    <text evidence="8">The sequence shown here is derived from an EMBL/GenBank/DDBJ whole genome shotgun (WGS) entry which is preliminary data.</text>
</comment>
<evidence type="ECO:0000256" key="2">
    <source>
        <dbReference type="ARBA" id="ARBA00022475"/>
    </source>
</evidence>
<dbReference type="Proteomes" id="UP000176445">
    <property type="component" value="Unassembled WGS sequence"/>
</dbReference>
<reference evidence="8 9" key="1">
    <citation type="journal article" date="2016" name="Nat. Commun.">
        <title>Thousands of microbial genomes shed light on interconnected biogeochemical processes in an aquifer system.</title>
        <authorList>
            <person name="Anantharaman K."/>
            <person name="Brown C.T."/>
            <person name="Hug L.A."/>
            <person name="Sharon I."/>
            <person name="Castelle C.J."/>
            <person name="Probst A.J."/>
            <person name="Thomas B.C."/>
            <person name="Singh A."/>
            <person name="Wilkins M.J."/>
            <person name="Karaoz U."/>
            <person name="Brodie E.L."/>
            <person name="Williams K.H."/>
            <person name="Hubbard S.S."/>
            <person name="Banfield J.F."/>
        </authorList>
    </citation>
    <scope>NUCLEOTIDE SEQUENCE [LARGE SCALE GENOMIC DNA]</scope>
</reference>
<evidence type="ECO:0000259" key="7">
    <source>
        <dbReference type="Pfam" id="PF09335"/>
    </source>
</evidence>
<feature type="domain" description="VTT" evidence="7">
    <location>
        <begin position="50"/>
        <end position="162"/>
    </location>
</feature>
<name>A0A1F6CKA8_9BACT</name>